<name>A0ABR9WE27_9BACT</name>
<dbReference type="Proteomes" id="UP000634134">
    <property type="component" value="Unassembled WGS sequence"/>
</dbReference>
<protein>
    <submittedName>
        <fullName evidence="1">Uncharacterized protein</fullName>
    </submittedName>
</protein>
<keyword evidence="2" id="KW-1185">Reference proteome</keyword>
<gene>
    <name evidence="1" type="ORF">IEE83_17865</name>
</gene>
<dbReference type="EMBL" id="JACYGY010000001">
    <property type="protein sequence ID" value="MBE9463752.1"/>
    <property type="molecule type" value="Genomic_DNA"/>
</dbReference>
<reference evidence="2" key="1">
    <citation type="submission" date="2023-07" db="EMBL/GenBank/DDBJ databases">
        <title>Dyadobacter sp. nov 'subterranea' isolated from contaminted grondwater.</title>
        <authorList>
            <person name="Szabo I."/>
            <person name="Al-Omari J."/>
            <person name="Szerdahelyi S.G."/>
            <person name="Rado J."/>
        </authorList>
    </citation>
    <scope>NUCLEOTIDE SEQUENCE [LARGE SCALE GENOMIC DNA]</scope>
    <source>
        <strain evidence="2">UP-52</strain>
    </source>
</reference>
<comment type="caution">
    <text evidence="1">The sequence shown here is derived from an EMBL/GenBank/DDBJ whole genome shotgun (WGS) entry which is preliminary data.</text>
</comment>
<evidence type="ECO:0000313" key="1">
    <source>
        <dbReference type="EMBL" id="MBE9463752.1"/>
    </source>
</evidence>
<evidence type="ECO:0000313" key="2">
    <source>
        <dbReference type="Proteomes" id="UP000634134"/>
    </source>
</evidence>
<dbReference type="RefSeq" id="WP_194121865.1">
    <property type="nucleotide sequence ID" value="NZ_JACYGY010000001.1"/>
</dbReference>
<proteinExistence type="predicted"/>
<sequence>MNVHAYSDLLVTITINGASALESQFLDNWAYSLMSRGFNTSDAFRLSGSYNESELILGDPRNKFQDIPSPITLENFEVSKEEPRF</sequence>
<organism evidence="1 2">
    <name type="scientific">Dyadobacter subterraneus</name>
    <dbReference type="NCBI Taxonomy" id="2773304"/>
    <lineage>
        <taxon>Bacteria</taxon>
        <taxon>Pseudomonadati</taxon>
        <taxon>Bacteroidota</taxon>
        <taxon>Cytophagia</taxon>
        <taxon>Cytophagales</taxon>
        <taxon>Spirosomataceae</taxon>
        <taxon>Dyadobacter</taxon>
    </lineage>
</organism>
<accession>A0ABR9WE27</accession>